<proteinExistence type="predicted"/>
<protein>
    <submittedName>
        <fullName evidence="1">Putative lipoprotein</fullName>
    </submittedName>
</protein>
<reference evidence="1 2" key="1">
    <citation type="journal article" date="2011" name="J. Bacteriol.">
        <title>Genome sequence of the nonpathogenic Listeria monocytogenes serovar 4a strain M7.</title>
        <authorList>
            <person name="Chen J."/>
            <person name="Xia Y."/>
            <person name="Cheng C."/>
            <person name="Fang C."/>
            <person name="Shan Y."/>
            <person name="Jin G."/>
            <person name="Fang W."/>
        </authorList>
    </citation>
    <scope>NUCLEOTIDE SEQUENCE [LARGE SCALE GENOMIC DNA]</scope>
    <source>
        <strain evidence="1 2">M7</strain>
    </source>
</reference>
<dbReference type="AlphaFoldDB" id="A0A0E0USR5"/>
<dbReference type="KEGG" id="lmq:LMM7_0353"/>
<dbReference type="EMBL" id="CP002816">
    <property type="protein sequence ID" value="AEH91359.1"/>
    <property type="molecule type" value="Genomic_DNA"/>
</dbReference>
<dbReference type="PROSITE" id="PS51257">
    <property type="entry name" value="PROKAR_LIPOPROTEIN"/>
    <property type="match status" value="1"/>
</dbReference>
<dbReference type="HOGENOM" id="CLU_142823_0_0_9"/>
<accession>A0A0E0USR5</accession>
<dbReference type="PATRIC" id="fig|1030009.3.peg.345"/>
<evidence type="ECO:0000313" key="1">
    <source>
        <dbReference type="EMBL" id="AEH91359.1"/>
    </source>
</evidence>
<keyword evidence="1" id="KW-0449">Lipoprotein</keyword>
<sequence>MLRKGRWLLILLLLIVLVALSACEDSGNGDVSGVPAKKEKQHFPPNDTKKGWIELLATDGISSQGNLPCVYEEAESVEKLEIHMKELSTASLTYIYIDGYIVQMEQGGNELSFQIQLSKTELRKGIHELAVVQYQENNPETKKVEFLKRAKYEVKQIKND</sequence>
<dbReference type="Proteomes" id="UP000000486">
    <property type="component" value="Chromosome"/>
</dbReference>
<evidence type="ECO:0000313" key="2">
    <source>
        <dbReference type="Proteomes" id="UP000000486"/>
    </source>
</evidence>
<gene>
    <name evidence="1" type="ordered locus">LMM7_0353</name>
</gene>
<name>A0A0E0USR5_LISMM</name>
<organism evidence="1 2">
    <name type="scientific">Listeria monocytogenes serotype 4a (strain M7)</name>
    <dbReference type="NCBI Taxonomy" id="1030009"/>
    <lineage>
        <taxon>Bacteria</taxon>
        <taxon>Bacillati</taxon>
        <taxon>Bacillota</taxon>
        <taxon>Bacilli</taxon>
        <taxon>Bacillales</taxon>
        <taxon>Listeriaceae</taxon>
        <taxon>Listeria</taxon>
    </lineage>
</organism>